<feature type="binding site" evidence="3">
    <location>
        <position position="153"/>
    </location>
    <ligand>
        <name>a divalent metal cation</name>
        <dbReference type="ChEBI" id="CHEBI:60240"/>
        <label>2</label>
    </ligand>
</feature>
<reference evidence="4" key="2">
    <citation type="journal article" date="2021" name="PeerJ">
        <title>Extensive microbial diversity within the chicken gut microbiome revealed by metagenomics and culture.</title>
        <authorList>
            <person name="Gilroy R."/>
            <person name="Ravi A."/>
            <person name="Getino M."/>
            <person name="Pursley I."/>
            <person name="Horton D.L."/>
            <person name="Alikhan N.F."/>
            <person name="Baker D."/>
            <person name="Gharbi K."/>
            <person name="Hall N."/>
            <person name="Watson M."/>
            <person name="Adriaenssens E.M."/>
            <person name="Foster-Nyarko E."/>
            <person name="Jarju S."/>
            <person name="Secka A."/>
            <person name="Antonio M."/>
            <person name="Oren A."/>
            <person name="Chaudhuri R.R."/>
            <person name="La Ragione R."/>
            <person name="Hildebrand F."/>
            <person name="Pallen M.J."/>
        </authorList>
    </citation>
    <scope>NUCLEOTIDE SEQUENCE</scope>
    <source>
        <strain evidence="4">ChiSjej4B22-9803</strain>
    </source>
</reference>
<evidence type="ECO:0000256" key="3">
    <source>
        <dbReference type="PIRSR" id="PIRSR005902-1"/>
    </source>
</evidence>
<accession>A0A9D1LTN4</accession>
<gene>
    <name evidence="4" type="ORF">IAB04_00920</name>
</gene>
<dbReference type="PROSITE" id="PS01091">
    <property type="entry name" value="TATD_3"/>
    <property type="match status" value="1"/>
</dbReference>
<dbReference type="NCBIfam" id="TIGR00010">
    <property type="entry name" value="YchF/TatD family DNA exonuclease"/>
    <property type="match status" value="1"/>
</dbReference>
<dbReference type="GO" id="GO:0046872">
    <property type="term" value="F:metal ion binding"/>
    <property type="evidence" value="ECO:0007669"/>
    <property type="project" value="UniProtKB-KW"/>
</dbReference>
<organism evidence="4 5">
    <name type="scientific">Candidatus Avimonoglobus intestinipullorum</name>
    <dbReference type="NCBI Taxonomy" id="2840699"/>
    <lineage>
        <taxon>Bacteria</taxon>
        <taxon>Bacillati</taxon>
        <taxon>Bacillota</taxon>
        <taxon>Clostridia</taxon>
        <taxon>Eubacteriales</taxon>
        <taxon>Candidatus Avimonoglobus</taxon>
    </lineage>
</organism>
<feature type="binding site" evidence="3">
    <location>
        <position position="128"/>
    </location>
    <ligand>
        <name>a divalent metal cation</name>
        <dbReference type="ChEBI" id="CHEBI:60240"/>
        <label>2</label>
    </ligand>
</feature>
<dbReference type="Pfam" id="PF01026">
    <property type="entry name" value="TatD_DNase"/>
    <property type="match status" value="1"/>
</dbReference>
<dbReference type="PANTHER" id="PTHR46124">
    <property type="entry name" value="D-AMINOACYL-TRNA DEACYLASE"/>
    <property type="match status" value="1"/>
</dbReference>
<dbReference type="Proteomes" id="UP000824111">
    <property type="component" value="Unassembled WGS sequence"/>
</dbReference>
<dbReference type="PANTHER" id="PTHR46124:SF2">
    <property type="entry name" value="D-AMINOACYL-TRNA DEACYLASE"/>
    <property type="match status" value="1"/>
</dbReference>
<dbReference type="PIRSF" id="PIRSF005902">
    <property type="entry name" value="DNase_TatD"/>
    <property type="match status" value="1"/>
</dbReference>
<dbReference type="AlphaFoldDB" id="A0A9D1LTN4"/>
<dbReference type="InterPro" id="IPR018228">
    <property type="entry name" value="DNase_TatD-rel_CS"/>
</dbReference>
<dbReference type="EMBL" id="DVND01000019">
    <property type="protein sequence ID" value="HIU47905.1"/>
    <property type="molecule type" value="Genomic_DNA"/>
</dbReference>
<dbReference type="CDD" id="cd01310">
    <property type="entry name" value="TatD_DNAse"/>
    <property type="match status" value="1"/>
</dbReference>
<dbReference type="GO" id="GO:0005829">
    <property type="term" value="C:cytosol"/>
    <property type="evidence" value="ECO:0007669"/>
    <property type="project" value="TreeGrafter"/>
</dbReference>
<dbReference type="GO" id="GO:0016788">
    <property type="term" value="F:hydrolase activity, acting on ester bonds"/>
    <property type="evidence" value="ECO:0007669"/>
    <property type="project" value="InterPro"/>
</dbReference>
<protein>
    <submittedName>
        <fullName evidence="4">TatD family hydrolase</fullName>
    </submittedName>
</protein>
<dbReference type="InterPro" id="IPR015991">
    <property type="entry name" value="TatD/YcfH-like"/>
</dbReference>
<feature type="binding site" evidence="3">
    <location>
        <position position="92"/>
    </location>
    <ligand>
        <name>a divalent metal cation</name>
        <dbReference type="ChEBI" id="CHEBI:60240"/>
        <label>1</label>
    </ligand>
</feature>
<dbReference type="SUPFAM" id="SSF51556">
    <property type="entry name" value="Metallo-dependent hydrolases"/>
    <property type="match status" value="1"/>
</dbReference>
<proteinExistence type="predicted"/>
<feature type="binding site" evidence="3">
    <location>
        <position position="6"/>
    </location>
    <ligand>
        <name>a divalent metal cation</name>
        <dbReference type="ChEBI" id="CHEBI:60240"/>
        <label>1</label>
    </ligand>
</feature>
<evidence type="ECO:0000313" key="5">
    <source>
        <dbReference type="Proteomes" id="UP000824111"/>
    </source>
</evidence>
<feature type="binding site" evidence="3">
    <location>
        <position position="8"/>
    </location>
    <ligand>
        <name>a divalent metal cation</name>
        <dbReference type="ChEBI" id="CHEBI:60240"/>
        <label>1</label>
    </ligand>
</feature>
<dbReference type="FunFam" id="3.20.20.140:FF:000005">
    <property type="entry name" value="TatD family hydrolase"/>
    <property type="match status" value="1"/>
</dbReference>
<dbReference type="InterPro" id="IPR001130">
    <property type="entry name" value="TatD-like"/>
</dbReference>
<name>A0A9D1LTN4_9FIRM</name>
<dbReference type="GO" id="GO:0004536">
    <property type="term" value="F:DNA nuclease activity"/>
    <property type="evidence" value="ECO:0007669"/>
    <property type="project" value="InterPro"/>
</dbReference>
<sequence>MFFDSHAHYNDERFEADRDALLSQMQENHVSYIMNACSDLCEMQDILPLTERYPFIYAAVGVHPHEAAHMRQADLEELKKYAALPKVKAIGEIGLDYYYDFSPRDVQKKWFAAQVEAAKELDMPVIIHDRDAHQDTMDILRAHGVRDVGGVFHCYAGSVEMAREVLDWGMYIAFGGSLTFKKAVRPAEVAAYVPLDRILIETDCPYLTPEPHRGKRNSSLYIHYVAEKLAEIKGVSVEKIAAQTCENAKKCFRIEG</sequence>
<feature type="binding site" evidence="3">
    <location>
        <position position="203"/>
    </location>
    <ligand>
        <name>a divalent metal cation</name>
        <dbReference type="ChEBI" id="CHEBI:60240"/>
        <label>1</label>
    </ligand>
</feature>
<keyword evidence="1 3" id="KW-0479">Metal-binding</keyword>
<dbReference type="InterPro" id="IPR032466">
    <property type="entry name" value="Metal_Hydrolase"/>
</dbReference>
<reference evidence="4" key="1">
    <citation type="submission" date="2020-10" db="EMBL/GenBank/DDBJ databases">
        <authorList>
            <person name="Gilroy R."/>
        </authorList>
    </citation>
    <scope>NUCLEOTIDE SEQUENCE</scope>
    <source>
        <strain evidence="4">ChiSjej4B22-9803</strain>
    </source>
</reference>
<evidence type="ECO:0000256" key="1">
    <source>
        <dbReference type="ARBA" id="ARBA00022723"/>
    </source>
</evidence>
<evidence type="ECO:0000313" key="4">
    <source>
        <dbReference type="EMBL" id="HIU47905.1"/>
    </source>
</evidence>
<comment type="caution">
    <text evidence="4">The sequence shown here is derived from an EMBL/GenBank/DDBJ whole genome shotgun (WGS) entry which is preliminary data.</text>
</comment>
<evidence type="ECO:0000256" key="2">
    <source>
        <dbReference type="ARBA" id="ARBA00022801"/>
    </source>
</evidence>
<dbReference type="Gene3D" id="3.20.20.140">
    <property type="entry name" value="Metal-dependent hydrolases"/>
    <property type="match status" value="1"/>
</dbReference>
<keyword evidence="2 4" id="KW-0378">Hydrolase</keyword>